<evidence type="ECO:0000313" key="1">
    <source>
        <dbReference type="EMBL" id="OPH59762.1"/>
    </source>
</evidence>
<organism evidence="1 2">
    <name type="scientific">Paenibacillus ferrarius</name>
    <dbReference type="NCBI Taxonomy" id="1469647"/>
    <lineage>
        <taxon>Bacteria</taxon>
        <taxon>Bacillati</taxon>
        <taxon>Bacillota</taxon>
        <taxon>Bacilli</taxon>
        <taxon>Bacillales</taxon>
        <taxon>Paenibacillaceae</taxon>
        <taxon>Paenibacillus</taxon>
    </lineage>
</organism>
<dbReference type="EMBL" id="MBTG01000006">
    <property type="protein sequence ID" value="OPH59762.1"/>
    <property type="molecule type" value="Genomic_DNA"/>
</dbReference>
<keyword evidence="2" id="KW-1185">Reference proteome</keyword>
<dbReference type="RefSeq" id="WP_079410566.1">
    <property type="nucleotide sequence ID" value="NZ_MBTG01000006.1"/>
</dbReference>
<name>A0A1V4HP49_9BACL</name>
<gene>
    <name evidence="1" type="ORF">BC351_19980</name>
</gene>
<protein>
    <submittedName>
        <fullName evidence="1">Uncharacterized protein</fullName>
    </submittedName>
</protein>
<dbReference type="STRING" id="1469647.BC351_19980"/>
<evidence type="ECO:0000313" key="2">
    <source>
        <dbReference type="Proteomes" id="UP000190626"/>
    </source>
</evidence>
<comment type="caution">
    <text evidence="1">The sequence shown here is derived from an EMBL/GenBank/DDBJ whole genome shotgun (WGS) entry which is preliminary data.</text>
</comment>
<proteinExistence type="predicted"/>
<sequence>MQAFDVRVWLVGISLESHRNLAEAGRLPRSVYAAIFSRIPANMHPFRPQNQQNREKPAIMHLLESFSRIQEGKAQKACIIAGFLLFSPDLLEKACTFAGFQREGCG</sequence>
<accession>A0A1V4HP49</accession>
<dbReference type="AlphaFoldDB" id="A0A1V4HP49"/>
<reference evidence="2" key="1">
    <citation type="submission" date="2016-07" db="EMBL/GenBank/DDBJ databases">
        <authorList>
            <person name="Florea S."/>
            <person name="Webb J.S."/>
            <person name="Jaromczyk J."/>
            <person name="Schardl C.L."/>
        </authorList>
    </citation>
    <scope>NUCLEOTIDE SEQUENCE [LARGE SCALE GENOMIC DNA]</scope>
    <source>
        <strain evidence="2">CY1</strain>
    </source>
</reference>
<dbReference type="Proteomes" id="UP000190626">
    <property type="component" value="Unassembled WGS sequence"/>
</dbReference>